<dbReference type="PRINTS" id="PR00455">
    <property type="entry name" value="HTHTETR"/>
</dbReference>
<keyword evidence="5" id="KW-1185">Reference proteome</keyword>
<dbReference type="PANTHER" id="PTHR30055:SF226">
    <property type="entry name" value="HTH-TYPE TRANSCRIPTIONAL REGULATOR PKSA"/>
    <property type="match status" value="1"/>
</dbReference>
<sequence length="216" mass="25368">MRRVLDEDMFDKISNEGMDTTTEWKIKNAARSVFHRKGYAATRTRDIAEEAGINIALLNYYFRSKQKLFELIMFETMRDFLQNMSLVFNDEKTTLEKKVEIMADKYIDFITKEPEIPLFIMSEIRNDPDKFLERLPVANLIKNSVLIKQHQLAVEKGELNEPNVLHFIINMMSLVMFPFIANPMLKKIGNLDDSSFNTLMQNRKKLIPSWIKAMFT</sequence>
<dbReference type="Pfam" id="PF00440">
    <property type="entry name" value="TetR_N"/>
    <property type="match status" value="1"/>
</dbReference>
<dbReference type="Gene3D" id="1.10.357.10">
    <property type="entry name" value="Tetracycline Repressor, domain 2"/>
    <property type="match status" value="1"/>
</dbReference>
<dbReference type="Proteomes" id="UP001500067">
    <property type="component" value="Unassembled WGS sequence"/>
</dbReference>
<dbReference type="PROSITE" id="PS50977">
    <property type="entry name" value="HTH_TETR_2"/>
    <property type="match status" value="1"/>
</dbReference>
<keyword evidence="1 2" id="KW-0238">DNA-binding</keyword>
<accession>A0ABP8NKA6</accession>
<comment type="caution">
    <text evidence="4">The sequence shown here is derived from an EMBL/GenBank/DDBJ whole genome shotgun (WGS) entry which is preliminary data.</text>
</comment>
<evidence type="ECO:0000256" key="1">
    <source>
        <dbReference type="ARBA" id="ARBA00023125"/>
    </source>
</evidence>
<dbReference type="InterPro" id="IPR009057">
    <property type="entry name" value="Homeodomain-like_sf"/>
</dbReference>
<evidence type="ECO:0000256" key="2">
    <source>
        <dbReference type="PROSITE-ProRule" id="PRU00335"/>
    </source>
</evidence>
<dbReference type="PANTHER" id="PTHR30055">
    <property type="entry name" value="HTH-TYPE TRANSCRIPTIONAL REGULATOR RUTR"/>
    <property type="match status" value="1"/>
</dbReference>
<evidence type="ECO:0000313" key="5">
    <source>
        <dbReference type="Proteomes" id="UP001500067"/>
    </source>
</evidence>
<dbReference type="SUPFAM" id="SSF46689">
    <property type="entry name" value="Homeodomain-like"/>
    <property type="match status" value="1"/>
</dbReference>
<name>A0ABP8NKA6_9BACT</name>
<protein>
    <submittedName>
        <fullName evidence="4">TetR/AcrR family transcriptional regulator</fullName>
    </submittedName>
</protein>
<dbReference type="RefSeq" id="WP_345083864.1">
    <property type="nucleotide sequence ID" value="NZ_BAABFA010000019.1"/>
</dbReference>
<feature type="DNA-binding region" description="H-T-H motif" evidence="2">
    <location>
        <begin position="43"/>
        <end position="62"/>
    </location>
</feature>
<reference evidence="5" key="1">
    <citation type="journal article" date="2019" name="Int. J. Syst. Evol. Microbiol.">
        <title>The Global Catalogue of Microorganisms (GCM) 10K type strain sequencing project: providing services to taxonomists for standard genome sequencing and annotation.</title>
        <authorList>
            <consortium name="The Broad Institute Genomics Platform"/>
            <consortium name="The Broad Institute Genome Sequencing Center for Infectious Disease"/>
            <person name="Wu L."/>
            <person name="Ma J."/>
        </authorList>
    </citation>
    <scope>NUCLEOTIDE SEQUENCE [LARGE SCALE GENOMIC DNA]</scope>
    <source>
        <strain evidence="5">JCM 32105</strain>
    </source>
</reference>
<dbReference type="EMBL" id="BAABFA010000019">
    <property type="protein sequence ID" value="GAA4468343.1"/>
    <property type="molecule type" value="Genomic_DNA"/>
</dbReference>
<dbReference type="InterPro" id="IPR001647">
    <property type="entry name" value="HTH_TetR"/>
</dbReference>
<organism evidence="4 5">
    <name type="scientific">Nemorincola caseinilytica</name>
    <dbReference type="NCBI Taxonomy" id="2054315"/>
    <lineage>
        <taxon>Bacteria</taxon>
        <taxon>Pseudomonadati</taxon>
        <taxon>Bacteroidota</taxon>
        <taxon>Chitinophagia</taxon>
        <taxon>Chitinophagales</taxon>
        <taxon>Chitinophagaceae</taxon>
        <taxon>Nemorincola</taxon>
    </lineage>
</organism>
<feature type="domain" description="HTH tetR-type" evidence="3">
    <location>
        <begin position="20"/>
        <end position="80"/>
    </location>
</feature>
<evidence type="ECO:0000259" key="3">
    <source>
        <dbReference type="PROSITE" id="PS50977"/>
    </source>
</evidence>
<gene>
    <name evidence="4" type="ORF">GCM10023093_25770</name>
</gene>
<evidence type="ECO:0000313" key="4">
    <source>
        <dbReference type="EMBL" id="GAA4468343.1"/>
    </source>
</evidence>
<dbReference type="InterPro" id="IPR050109">
    <property type="entry name" value="HTH-type_TetR-like_transc_reg"/>
</dbReference>
<proteinExistence type="predicted"/>